<reference evidence="2" key="1">
    <citation type="journal article" date="2022" name="Mol. Ecol. Resour.">
        <title>The genomes of chicory, endive, great burdock and yacon provide insights into Asteraceae palaeo-polyploidization history and plant inulin production.</title>
        <authorList>
            <person name="Fan W."/>
            <person name="Wang S."/>
            <person name="Wang H."/>
            <person name="Wang A."/>
            <person name="Jiang F."/>
            <person name="Liu H."/>
            <person name="Zhao H."/>
            <person name="Xu D."/>
            <person name="Zhang Y."/>
        </authorList>
    </citation>
    <scope>NUCLEOTIDE SEQUENCE [LARGE SCALE GENOMIC DNA]</scope>
    <source>
        <strain evidence="2">cv. Punajuju</strain>
    </source>
</reference>
<gene>
    <name evidence="1" type="ORF">L2E82_45598</name>
</gene>
<organism evidence="1 2">
    <name type="scientific">Cichorium intybus</name>
    <name type="common">Chicory</name>
    <dbReference type="NCBI Taxonomy" id="13427"/>
    <lineage>
        <taxon>Eukaryota</taxon>
        <taxon>Viridiplantae</taxon>
        <taxon>Streptophyta</taxon>
        <taxon>Embryophyta</taxon>
        <taxon>Tracheophyta</taxon>
        <taxon>Spermatophyta</taxon>
        <taxon>Magnoliopsida</taxon>
        <taxon>eudicotyledons</taxon>
        <taxon>Gunneridae</taxon>
        <taxon>Pentapetalae</taxon>
        <taxon>asterids</taxon>
        <taxon>campanulids</taxon>
        <taxon>Asterales</taxon>
        <taxon>Asteraceae</taxon>
        <taxon>Cichorioideae</taxon>
        <taxon>Cichorieae</taxon>
        <taxon>Cichoriinae</taxon>
        <taxon>Cichorium</taxon>
    </lineage>
</organism>
<reference evidence="1 2" key="2">
    <citation type="journal article" date="2022" name="Mol. Ecol. Resour.">
        <title>The genomes of chicory, endive, great burdock and yacon provide insights into Asteraceae paleo-polyploidization history and plant inulin production.</title>
        <authorList>
            <person name="Fan W."/>
            <person name="Wang S."/>
            <person name="Wang H."/>
            <person name="Wang A."/>
            <person name="Jiang F."/>
            <person name="Liu H."/>
            <person name="Zhao H."/>
            <person name="Xu D."/>
            <person name="Zhang Y."/>
        </authorList>
    </citation>
    <scope>NUCLEOTIDE SEQUENCE [LARGE SCALE GENOMIC DNA]</scope>
    <source>
        <strain evidence="2">cv. Punajuju</strain>
        <tissue evidence="1">Leaves</tissue>
    </source>
</reference>
<evidence type="ECO:0000313" key="2">
    <source>
        <dbReference type="Proteomes" id="UP001055811"/>
    </source>
</evidence>
<dbReference type="EMBL" id="CM042016">
    <property type="protein sequence ID" value="KAI3700957.1"/>
    <property type="molecule type" value="Genomic_DNA"/>
</dbReference>
<keyword evidence="2" id="KW-1185">Reference proteome</keyword>
<proteinExistence type="predicted"/>
<comment type="caution">
    <text evidence="1">The sequence shown here is derived from an EMBL/GenBank/DDBJ whole genome shotgun (WGS) entry which is preliminary data.</text>
</comment>
<name>A0ACB8ZSG1_CICIN</name>
<evidence type="ECO:0000313" key="1">
    <source>
        <dbReference type="EMBL" id="KAI3700957.1"/>
    </source>
</evidence>
<sequence>MGRKLQKLVVSPFPTQIHAISMIHEGRFQTLDQCLIREYRMSLQGISGQTSTDFCEGVRARMVDKDFAPKWDPPSLEYVSQDMVDRYFSPLSAFEPELDLPIKQREAFT</sequence>
<protein>
    <submittedName>
        <fullName evidence="1">Uncharacterized protein</fullName>
    </submittedName>
</protein>
<accession>A0ACB8ZSG1</accession>
<dbReference type="Proteomes" id="UP001055811">
    <property type="component" value="Linkage Group LG08"/>
</dbReference>